<reference evidence="1 2" key="1">
    <citation type="submission" date="2018-03" db="EMBL/GenBank/DDBJ databases">
        <title>Genomic Encyclopedia of Archaeal and Bacterial Type Strains, Phase II (KMG-II): from individual species to whole genera.</title>
        <authorList>
            <person name="Goeker M."/>
        </authorList>
    </citation>
    <scope>NUCLEOTIDE SEQUENCE [LARGE SCALE GENOMIC DNA]</scope>
    <source>
        <strain evidence="1 2">DSM 25328</strain>
    </source>
</reference>
<proteinExistence type="predicted"/>
<dbReference type="OrthoDB" id="7068248at2"/>
<dbReference type="EMBL" id="PVUF01000014">
    <property type="protein sequence ID" value="PRZ45612.1"/>
    <property type="molecule type" value="Genomic_DNA"/>
</dbReference>
<evidence type="ECO:0000313" key="1">
    <source>
        <dbReference type="EMBL" id="PRZ45612.1"/>
    </source>
</evidence>
<sequence length="1013" mass="115549">MSKIRQGNKLKRLETFARRNTESVSPKVLSLVRRFSKERRNDVRGAISKYKQNGLTSKIEQNIRANQNAADMAVAAELLESPFGLKNRKPKDLKQEETWVTYENPTHKIELEIAYACGFLNSWKTLSHKAIGTIKFLSTISNVSTEDACGAVKACAKEWGASRYLSYKIAYLKSNAKNETYLQRDLAEADEILGHKEYPGIQYSALENIEDKISIFSVARRHTNTLRRSVGANFRRSQSLNNIVFTPVSNDDAAAFLHRAVEISLIDTVHALWILMNLRDRFPYAQEKIQNHLHTDIFTAFRDAQLQVSQLHQPKLTEDINEGTDLSLRIYRYSAAFLEFENLCKFRNDIDRVVGYRLVASLHRGIDTWHANSFDNIAIMRRTNSDFRLDLHDHENVRVDTFYRTYLFLRFIQQPANLSFIEEKDVKFIFDNTIGLDSLLLERELQSLHLNASESTRPLISVLALALYRGRSSDPDIDFDYRLKLEQYISANFNSHIPSFIKSLTTESPQIASYLATSLSEATLQKMYSLIQSPEQASEARKEILHCIGFALNRIEYIIEAEAIETRGKVATLRKYFDTSRMFVDSVAMRDWLEANPSAYTQQYKELLPKLVATLAAVADIKNEKTGETTKVPIVQISSTVDHLVKQIAVEAFKEFCINAEFGIESYLGRRIRHNTLHGVMTDPIDGVLSSPMYHPVIAGTRFGYALQGWQSFYRNYIERIRKEYLQFLDESKPNSLFDPVLNFEDSATIRSVSQLSQSLKLSGPEMLPDLIIAFCWKQIGPQLDYASRQIKVKMAGEVKQSLESALLKYNGPEERRVFTELTEEIDAVFTKVASWFRLPETGFVPATINSLCNIIDIEFGREEMPTIVTGNALKTEYTGISVHRIYDCLAVLIQNAIHHGELQGEIRVNSKTEEIPNTNLHRVRLSVSSHIDDEKVEECVNRINNALKSTETGKDMVTEGYSGLKKVKYITKLNEGKHTVELTSVGNEIELRFTLKAEVASERIEDETDFAD</sequence>
<evidence type="ECO:0000313" key="2">
    <source>
        <dbReference type="Proteomes" id="UP000237718"/>
    </source>
</evidence>
<organism evidence="1 2">
    <name type="scientific">Tritonibacter scottomollicae</name>
    <name type="common">Epibacterium scottomollicae</name>
    <dbReference type="NCBI Taxonomy" id="483013"/>
    <lineage>
        <taxon>Bacteria</taxon>
        <taxon>Pseudomonadati</taxon>
        <taxon>Pseudomonadota</taxon>
        <taxon>Alphaproteobacteria</taxon>
        <taxon>Rhodobacterales</taxon>
        <taxon>Paracoccaceae</taxon>
        <taxon>Tritonibacter</taxon>
    </lineage>
</organism>
<protein>
    <submittedName>
        <fullName evidence="1">Uncharacterized protein</fullName>
    </submittedName>
</protein>
<accession>A0A2T1AAK3</accession>
<comment type="caution">
    <text evidence="1">The sequence shown here is derived from an EMBL/GenBank/DDBJ whole genome shotgun (WGS) entry which is preliminary data.</text>
</comment>
<gene>
    <name evidence="1" type="ORF">CLV89_11463</name>
</gene>
<dbReference type="RefSeq" id="WP_133166744.1">
    <property type="nucleotide sequence ID" value="NZ_PVUF01000014.1"/>
</dbReference>
<name>A0A2T1AAK3_TRISK</name>
<dbReference type="AlphaFoldDB" id="A0A2T1AAK3"/>
<dbReference type="Proteomes" id="UP000237718">
    <property type="component" value="Unassembled WGS sequence"/>
</dbReference>